<dbReference type="EMBL" id="MU006728">
    <property type="protein sequence ID" value="KAF2624840.1"/>
    <property type="molecule type" value="Genomic_DNA"/>
</dbReference>
<accession>A0ACB6RS86</accession>
<dbReference type="Proteomes" id="UP000799754">
    <property type="component" value="Unassembled WGS sequence"/>
</dbReference>
<evidence type="ECO:0000313" key="1">
    <source>
        <dbReference type="EMBL" id="KAF2624840.1"/>
    </source>
</evidence>
<gene>
    <name evidence="1" type="ORF">BU25DRAFT_460685</name>
</gene>
<sequence length="180" mass="20191">MAPAAAPPTLTAMRPHQKKKAKSDERLTWQQQEDLGTKNVGESNLQCLVTCFTFGSTPLPPTPLRSKPDLLYLVIVRAHFYSPSSSLLLIAHTDSQQQSQRRRRSRKAPRFLPLDREAATNATGSYSNRPRPSHSAARYSDSQHPTESTQQGTYLSFTSAQQTIYADQHSTSTTRSRQYL</sequence>
<name>A0ACB6RS86_9PLEO</name>
<keyword evidence="2" id="KW-1185">Reference proteome</keyword>
<protein>
    <submittedName>
        <fullName evidence="1">Uncharacterized protein</fullName>
    </submittedName>
</protein>
<evidence type="ECO:0000313" key="2">
    <source>
        <dbReference type="Proteomes" id="UP000799754"/>
    </source>
</evidence>
<organism evidence="1 2">
    <name type="scientific">Macroventuria anomochaeta</name>
    <dbReference type="NCBI Taxonomy" id="301207"/>
    <lineage>
        <taxon>Eukaryota</taxon>
        <taxon>Fungi</taxon>
        <taxon>Dikarya</taxon>
        <taxon>Ascomycota</taxon>
        <taxon>Pezizomycotina</taxon>
        <taxon>Dothideomycetes</taxon>
        <taxon>Pleosporomycetidae</taxon>
        <taxon>Pleosporales</taxon>
        <taxon>Pleosporineae</taxon>
        <taxon>Didymellaceae</taxon>
        <taxon>Macroventuria</taxon>
    </lineage>
</organism>
<reference evidence="1" key="1">
    <citation type="journal article" date="2020" name="Stud. Mycol.">
        <title>101 Dothideomycetes genomes: a test case for predicting lifestyles and emergence of pathogens.</title>
        <authorList>
            <person name="Haridas S."/>
            <person name="Albert R."/>
            <person name="Binder M."/>
            <person name="Bloem J."/>
            <person name="Labutti K."/>
            <person name="Salamov A."/>
            <person name="Andreopoulos B."/>
            <person name="Baker S."/>
            <person name="Barry K."/>
            <person name="Bills G."/>
            <person name="Bluhm B."/>
            <person name="Cannon C."/>
            <person name="Castanera R."/>
            <person name="Culley D."/>
            <person name="Daum C."/>
            <person name="Ezra D."/>
            <person name="Gonzalez J."/>
            <person name="Henrissat B."/>
            <person name="Kuo A."/>
            <person name="Liang C."/>
            <person name="Lipzen A."/>
            <person name="Lutzoni F."/>
            <person name="Magnuson J."/>
            <person name="Mondo S."/>
            <person name="Nolan M."/>
            <person name="Ohm R."/>
            <person name="Pangilinan J."/>
            <person name="Park H.-J."/>
            <person name="Ramirez L."/>
            <person name="Alfaro M."/>
            <person name="Sun H."/>
            <person name="Tritt A."/>
            <person name="Yoshinaga Y."/>
            <person name="Zwiers L.-H."/>
            <person name="Turgeon B."/>
            <person name="Goodwin S."/>
            <person name="Spatafora J."/>
            <person name="Crous P."/>
            <person name="Grigoriev I."/>
        </authorList>
    </citation>
    <scope>NUCLEOTIDE SEQUENCE</scope>
    <source>
        <strain evidence="1">CBS 525.71</strain>
    </source>
</reference>
<proteinExistence type="predicted"/>
<comment type="caution">
    <text evidence="1">The sequence shown here is derived from an EMBL/GenBank/DDBJ whole genome shotgun (WGS) entry which is preliminary data.</text>
</comment>